<dbReference type="EMBL" id="BPLR01013330">
    <property type="protein sequence ID" value="GIY60447.1"/>
    <property type="molecule type" value="Genomic_DNA"/>
</dbReference>
<dbReference type="GO" id="GO:0003964">
    <property type="term" value="F:RNA-directed DNA polymerase activity"/>
    <property type="evidence" value="ECO:0007669"/>
    <property type="project" value="UniProtKB-KW"/>
</dbReference>
<evidence type="ECO:0000313" key="2">
    <source>
        <dbReference type="Proteomes" id="UP001054945"/>
    </source>
</evidence>
<keyword evidence="2" id="KW-1185">Reference proteome</keyword>
<reference evidence="1 2" key="1">
    <citation type="submission" date="2021-06" db="EMBL/GenBank/DDBJ databases">
        <title>Caerostris extrusa draft genome.</title>
        <authorList>
            <person name="Kono N."/>
            <person name="Arakawa K."/>
        </authorList>
    </citation>
    <scope>NUCLEOTIDE SEQUENCE [LARGE SCALE GENOMIC DNA]</scope>
</reference>
<sequence>MNEGRSFPTAPPILRINFYMEDVLCGTSTLEDAKALQYQFLDILQKLGMKLHKLKVDPSSSYIRRNILSTIARFFNYLGLPCHVVAKAKMFISRLGSLKNNWSDPLPSEENNEWPQFMAGLTSIGKLNTETKIIVEEDTMV</sequence>
<keyword evidence="1" id="KW-0695">RNA-directed DNA polymerase</keyword>
<protein>
    <submittedName>
        <fullName evidence="1">Reverse transcriptase</fullName>
    </submittedName>
</protein>
<comment type="caution">
    <text evidence="1">The sequence shown here is derived from an EMBL/GenBank/DDBJ whole genome shotgun (WGS) entry which is preliminary data.</text>
</comment>
<evidence type="ECO:0000313" key="1">
    <source>
        <dbReference type="EMBL" id="GIY60447.1"/>
    </source>
</evidence>
<dbReference type="AlphaFoldDB" id="A0AAV4URP9"/>
<proteinExistence type="predicted"/>
<dbReference type="Pfam" id="PF05380">
    <property type="entry name" value="Peptidase_A17"/>
    <property type="match status" value="1"/>
</dbReference>
<name>A0AAV4URP9_CAEEX</name>
<dbReference type="Proteomes" id="UP001054945">
    <property type="component" value="Unassembled WGS sequence"/>
</dbReference>
<organism evidence="1 2">
    <name type="scientific">Caerostris extrusa</name>
    <name type="common">Bark spider</name>
    <name type="synonym">Caerostris bankana</name>
    <dbReference type="NCBI Taxonomy" id="172846"/>
    <lineage>
        <taxon>Eukaryota</taxon>
        <taxon>Metazoa</taxon>
        <taxon>Ecdysozoa</taxon>
        <taxon>Arthropoda</taxon>
        <taxon>Chelicerata</taxon>
        <taxon>Arachnida</taxon>
        <taxon>Araneae</taxon>
        <taxon>Araneomorphae</taxon>
        <taxon>Entelegynae</taxon>
        <taxon>Araneoidea</taxon>
        <taxon>Araneidae</taxon>
        <taxon>Caerostris</taxon>
    </lineage>
</organism>
<dbReference type="InterPro" id="IPR008042">
    <property type="entry name" value="Retrotrans_Pao"/>
</dbReference>
<accession>A0AAV4URP9</accession>
<keyword evidence="1" id="KW-0808">Transferase</keyword>
<keyword evidence="1" id="KW-0548">Nucleotidyltransferase</keyword>
<gene>
    <name evidence="1" type="primary">X975_01402</name>
    <name evidence="1" type="ORF">CEXT_106981</name>
</gene>